<dbReference type="Pfam" id="PF13860">
    <property type="entry name" value="FlgD_ig"/>
    <property type="match status" value="1"/>
</dbReference>
<keyword evidence="8" id="KW-1185">Reference proteome</keyword>
<evidence type="ECO:0000256" key="4">
    <source>
        <dbReference type="ARBA" id="ARBA00024746"/>
    </source>
</evidence>
<reference evidence="7 8" key="1">
    <citation type="submission" date="2019-10" db="EMBL/GenBank/DDBJ databases">
        <title>Draft whole-genome sequence of the purple nonsulfur photosynthetic bacterium Roseospira navarrensis DSM 15114.</title>
        <authorList>
            <person name="Kyndt J.A."/>
            <person name="Meyer T.E."/>
        </authorList>
    </citation>
    <scope>NUCLEOTIDE SEQUENCE [LARGE SCALE GENOMIC DNA]</scope>
    <source>
        <strain evidence="7 8">DSM 15114</strain>
    </source>
</reference>
<dbReference type="InterPro" id="IPR025965">
    <property type="entry name" value="FlgD/Vpr_Ig-like"/>
</dbReference>
<dbReference type="Gene3D" id="2.30.30.910">
    <property type="match status" value="1"/>
</dbReference>
<keyword evidence="7" id="KW-0969">Cilium</keyword>
<comment type="function">
    <text evidence="4 5">Required for flagellar hook formation. May act as a scaffolding protein.</text>
</comment>
<evidence type="ECO:0000256" key="3">
    <source>
        <dbReference type="ARBA" id="ARBA00022795"/>
    </source>
</evidence>
<protein>
    <recommendedName>
        <fullName evidence="2 5">Basal-body rod modification protein FlgD</fullName>
    </recommendedName>
</protein>
<dbReference type="Proteomes" id="UP000434582">
    <property type="component" value="Unassembled WGS sequence"/>
</dbReference>
<dbReference type="GO" id="GO:0044781">
    <property type="term" value="P:bacterial-type flagellum organization"/>
    <property type="evidence" value="ECO:0007669"/>
    <property type="project" value="UniProtKB-UniRule"/>
</dbReference>
<comment type="caution">
    <text evidence="7">The sequence shown here is derived from an EMBL/GenBank/DDBJ whole genome shotgun (WGS) entry which is preliminary data.</text>
</comment>
<evidence type="ECO:0000256" key="2">
    <source>
        <dbReference type="ARBA" id="ARBA00016013"/>
    </source>
</evidence>
<keyword evidence="7" id="KW-0966">Cell projection</keyword>
<keyword evidence="7" id="KW-0282">Flagellum</keyword>
<evidence type="ECO:0000256" key="1">
    <source>
        <dbReference type="ARBA" id="ARBA00010577"/>
    </source>
</evidence>
<sequence>MVGTIDAATIIGNQKTDSSSARDQLAGDMDTFLNLLTTQLKNQDPLSPMDSTEFTNQLVLFAQVEQQVNMNENLEAMLISSVKSQQAFAVSYLDNYVEVETDKVMLNDGEAVFTYGLSVDAGQVSINVKDPSGKIVRTFEGDPAAGLHKITWDGTDSNGIKLDDGVYVLEVSASESENADGELETWTTSLGKVTGVAAEDANTFLAIGDLSVDLDSVLGVFNTLPLDDVDAGDDITDVADDETADP</sequence>
<proteinExistence type="inferred from homology"/>
<evidence type="ECO:0000313" key="7">
    <source>
        <dbReference type="EMBL" id="MQX38084.1"/>
    </source>
</evidence>
<gene>
    <name evidence="7" type="ORF">GHC57_16320</name>
</gene>
<dbReference type="Pfam" id="PF03963">
    <property type="entry name" value="FlgD"/>
    <property type="match status" value="1"/>
</dbReference>
<keyword evidence="3 5" id="KW-1005">Bacterial flagellum biogenesis</keyword>
<comment type="similarity">
    <text evidence="1 5">Belongs to the FlgD family.</text>
</comment>
<dbReference type="OrthoDB" id="9785233at2"/>
<dbReference type="Gene3D" id="2.60.40.4070">
    <property type="match status" value="1"/>
</dbReference>
<dbReference type="AlphaFoldDB" id="A0A7X1ZGF3"/>
<name>A0A7X1ZGF3_9PROT</name>
<feature type="domain" description="FlgD/Vpr Ig-like" evidence="6">
    <location>
        <begin position="107"/>
        <end position="175"/>
    </location>
</feature>
<evidence type="ECO:0000313" key="8">
    <source>
        <dbReference type="Proteomes" id="UP000434582"/>
    </source>
</evidence>
<evidence type="ECO:0000256" key="5">
    <source>
        <dbReference type="RuleBase" id="RU362076"/>
    </source>
</evidence>
<evidence type="ECO:0000259" key="6">
    <source>
        <dbReference type="Pfam" id="PF13860"/>
    </source>
</evidence>
<dbReference type="EMBL" id="WIVE01000069">
    <property type="protein sequence ID" value="MQX38084.1"/>
    <property type="molecule type" value="Genomic_DNA"/>
</dbReference>
<accession>A0A7X1ZGF3</accession>
<organism evidence="7 8">
    <name type="scientific">Roseospira navarrensis</name>
    <dbReference type="NCBI Taxonomy" id="140058"/>
    <lineage>
        <taxon>Bacteria</taxon>
        <taxon>Pseudomonadati</taxon>
        <taxon>Pseudomonadota</taxon>
        <taxon>Alphaproteobacteria</taxon>
        <taxon>Rhodospirillales</taxon>
        <taxon>Rhodospirillaceae</taxon>
        <taxon>Roseospira</taxon>
    </lineage>
</organism>
<dbReference type="InterPro" id="IPR005648">
    <property type="entry name" value="FlgD"/>
</dbReference>
<dbReference type="RefSeq" id="WP_153346188.1">
    <property type="nucleotide sequence ID" value="NZ_WIVE01000069.1"/>
</dbReference>